<gene>
    <name evidence="2" type="ORF">IRI77_23755</name>
</gene>
<evidence type="ECO:0000259" key="1">
    <source>
        <dbReference type="Pfam" id="PF13614"/>
    </source>
</evidence>
<keyword evidence="3" id="KW-1185">Reference proteome</keyword>
<reference evidence="2 3" key="1">
    <citation type="submission" date="2020-10" db="EMBL/GenBank/DDBJ databases">
        <title>Complete genome sequence of Paludibaculum fermentans P105T, a facultatively anaerobic acidobacterium capable of dissimilatory Fe(III) reduction.</title>
        <authorList>
            <person name="Dedysh S.N."/>
            <person name="Beletsky A.V."/>
            <person name="Kulichevskaya I.S."/>
            <person name="Mardanov A.V."/>
            <person name="Ravin N.V."/>
        </authorList>
    </citation>
    <scope>NUCLEOTIDE SEQUENCE [LARGE SCALE GENOMIC DNA]</scope>
    <source>
        <strain evidence="2 3">P105</strain>
    </source>
</reference>
<protein>
    <submittedName>
        <fullName evidence="2">ParA family protein</fullName>
    </submittedName>
</protein>
<sequence>MGKVIAIANQKGGVGKTTTAINLAASLASNDLKILLIDMDPQGNCTTGVGIAKEPGMPTIYDALMGAHSLAETIVSTEFDGLQLVPADKNLVAGNLDLVDMDRREFRLRDALDTIKADFHYILIDCPPALDLLTVNSMVAADSVLVPIQCEFFALEGISQLIDTVERLRESLQPNLKLEGVLLTMYDERTNLTRQVAKDLRDFFKEEVFQTVIPRSIRLAEAPSFGKPILSYDVSSRGAESYIKLAKEILGHEQRTGSAA</sequence>
<organism evidence="2 3">
    <name type="scientific">Paludibaculum fermentans</name>
    <dbReference type="NCBI Taxonomy" id="1473598"/>
    <lineage>
        <taxon>Bacteria</taxon>
        <taxon>Pseudomonadati</taxon>
        <taxon>Acidobacteriota</taxon>
        <taxon>Terriglobia</taxon>
        <taxon>Bryobacterales</taxon>
        <taxon>Bryobacteraceae</taxon>
        <taxon>Paludibaculum</taxon>
    </lineage>
</organism>
<dbReference type="Pfam" id="PF13614">
    <property type="entry name" value="AAA_31"/>
    <property type="match status" value="1"/>
</dbReference>
<evidence type="ECO:0000313" key="3">
    <source>
        <dbReference type="Proteomes" id="UP000593892"/>
    </source>
</evidence>
<dbReference type="AlphaFoldDB" id="A0A7S7SHE2"/>
<accession>A0A7S7SHE2</accession>
<dbReference type="PIRSF" id="PIRSF009320">
    <property type="entry name" value="Nuc_binding_HP_1000"/>
    <property type="match status" value="1"/>
</dbReference>
<dbReference type="InterPro" id="IPR025669">
    <property type="entry name" value="AAA_dom"/>
</dbReference>
<dbReference type="SUPFAM" id="SSF52540">
    <property type="entry name" value="P-loop containing nucleoside triphosphate hydrolases"/>
    <property type="match status" value="1"/>
</dbReference>
<dbReference type="EMBL" id="CP063849">
    <property type="protein sequence ID" value="QOY85822.1"/>
    <property type="molecule type" value="Genomic_DNA"/>
</dbReference>
<dbReference type="KEGG" id="pfer:IRI77_23755"/>
<dbReference type="Proteomes" id="UP000593892">
    <property type="component" value="Chromosome"/>
</dbReference>
<proteinExistence type="predicted"/>
<name>A0A7S7SHE2_PALFE</name>
<dbReference type="FunFam" id="3.40.50.300:FF:000285">
    <property type="entry name" value="Sporulation initiation inhibitor Soj"/>
    <property type="match status" value="1"/>
</dbReference>
<dbReference type="RefSeq" id="WP_194447492.1">
    <property type="nucleotide sequence ID" value="NZ_CP063849.1"/>
</dbReference>
<dbReference type="InterPro" id="IPR027417">
    <property type="entry name" value="P-loop_NTPase"/>
</dbReference>
<dbReference type="InterPro" id="IPR050678">
    <property type="entry name" value="DNA_Partitioning_ATPase"/>
</dbReference>
<dbReference type="PANTHER" id="PTHR13696">
    <property type="entry name" value="P-LOOP CONTAINING NUCLEOSIDE TRIPHOSPHATE HYDROLASE"/>
    <property type="match status" value="1"/>
</dbReference>
<dbReference type="Gene3D" id="3.40.50.300">
    <property type="entry name" value="P-loop containing nucleotide triphosphate hydrolases"/>
    <property type="match status" value="1"/>
</dbReference>
<evidence type="ECO:0000313" key="2">
    <source>
        <dbReference type="EMBL" id="QOY85822.1"/>
    </source>
</evidence>
<dbReference type="CDD" id="cd02042">
    <property type="entry name" value="ParAB_family"/>
    <property type="match status" value="1"/>
</dbReference>
<dbReference type="PANTHER" id="PTHR13696:SF52">
    <property type="entry name" value="PARA FAMILY PROTEIN CT_582"/>
    <property type="match status" value="1"/>
</dbReference>
<feature type="domain" description="AAA" evidence="1">
    <location>
        <begin position="3"/>
        <end position="177"/>
    </location>
</feature>